<keyword evidence="2" id="KW-1185">Reference proteome</keyword>
<organism evidence="1 2">
    <name type="scientific">Carnegiea gigantea</name>
    <dbReference type="NCBI Taxonomy" id="171969"/>
    <lineage>
        <taxon>Eukaryota</taxon>
        <taxon>Viridiplantae</taxon>
        <taxon>Streptophyta</taxon>
        <taxon>Embryophyta</taxon>
        <taxon>Tracheophyta</taxon>
        <taxon>Spermatophyta</taxon>
        <taxon>Magnoliopsida</taxon>
        <taxon>eudicotyledons</taxon>
        <taxon>Gunneridae</taxon>
        <taxon>Pentapetalae</taxon>
        <taxon>Caryophyllales</taxon>
        <taxon>Cactineae</taxon>
        <taxon>Cactaceae</taxon>
        <taxon>Cactoideae</taxon>
        <taxon>Echinocereeae</taxon>
        <taxon>Carnegiea</taxon>
    </lineage>
</organism>
<protein>
    <recommendedName>
        <fullName evidence="3">Reverse transcriptase</fullName>
    </recommendedName>
</protein>
<gene>
    <name evidence="1" type="ORF">Cgig2_031643</name>
</gene>
<accession>A0A9Q1GPB6</accession>
<reference evidence="1" key="1">
    <citation type="submission" date="2022-04" db="EMBL/GenBank/DDBJ databases">
        <title>Carnegiea gigantea Genome sequencing and assembly v2.</title>
        <authorList>
            <person name="Copetti D."/>
            <person name="Sanderson M.J."/>
            <person name="Burquez A."/>
            <person name="Wojciechowski M.F."/>
        </authorList>
    </citation>
    <scope>NUCLEOTIDE SEQUENCE</scope>
    <source>
        <strain evidence="1">SGP5-SGP5p</strain>
        <tissue evidence="1">Aerial part</tissue>
    </source>
</reference>
<dbReference type="AlphaFoldDB" id="A0A9Q1GPB6"/>
<name>A0A9Q1GPB6_9CARY</name>
<sequence>MWHDSFAFTHVHFLTQGLSDHSPIALSFPCCPKLKSSFQFCDMRAKDEGFKDIIMSSIGHQLPNSWLGALKKKEVICREHYVKVTHSAISLLKQQGKANWIAYRDECSRFFMSRIKQRKEMTCIYTLRDHNDNWVEGFEEVAEVDHQVISQGKCLNIDQQIQLCQPFTNCDIKQELFSIINYKSPRPDGLTSGFYKEA</sequence>
<evidence type="ECO:0000313" key="2">
    <source>
        <dbReference type="Proteomes" id="UP001153076"/>
    </source>
</evidence>
<proteinExistence type="predicted"/>
<evidence type="ECO:0000313" key="1">
    <source>
        <dbReference type="EMBL" id="KAJ8422866.1"/>
    </source>
</evidence>
<dbReference type="Proteomes" id="UP001153076">
    <property type="component" value="Unassembled WGS sequence"/>
</dbReference>
<comment type="caution">
    <text evidence="1">The sequence shown here is derived from an EMBL/GenBank/DDBJ whole genome shotgun (WGS) entry which is preliminary data.</text>
</comment>
<dbReference type="EMBL" id="JAKOGI010002127">
    <property type="protein sequence ID" value="KAJ8422866.1"/>
    <property type="molecule type" value="Genomic_DNA"/>
</dbReference>
<evidence type="ECO:0008006" key="3">
    <source>
        <dbReference type="Google" id="ProtNLM"/>
    </source>
</evidence>
<dbReference type="OrthoDB" id="1938551at2759"/>